<dbReference type="PANTHER" id="PTHR31650">
    <property type="entry name" value="O-ACYLTRANSFERASE (WSD1-LIKE) FAMILY PROTEIN"/>
    <property type="match status" value="1"/>
</dbReference>
<dbReference type="EMBL" id="JBEYRS010000001">
    <property type="protein sequence ID" value="MEW2360358.1"/>
    <property type="molecule type" value="Genomic_DNA"/>
</dbReference>
<comment type="catalytic activity">
    <reaction evidence="10">
        <text>an acyl-CoA + a 1,2-diacyl-sn-glycerol = a triacyl-sn-glycerol + CoA</text>
        <dbReference type="Rhea" id="RHEA:10868"/>
        <dbReference type="ChEBI" id="CHEBI:17815"/>
        <dbReference type="ChEBI" id="CHEBI:57287"/>
        <dbReference type="ChEBI" id="CHEBI:58342"/>
        <dbReference type="ChEBI" id="CHEBI:64615"/>
        <dbReference type="EC" id="2.3.1.20"/>
    </reaction>
</comment>
<comment type="caution">
    <text evidence="13">The sequence shown here is derived from an EMBL/GenBank/DDBJ whole genome shotgun (WGS) entry which is preliminary data.</text>
</comment>
<dbReference type="PANTHER" id="PTHR31650:SF1">
    <property type="entry name" value="WAX ESTER SYNTHASE_DIACYLGLYCEROL ACYLTRANSFERASE 4-RELATED"/>
    <property type="match status" value="1"/>
</dbReference>
<protein>
    <recommendedName>
        <fullName evidence="4">diacylglycerol O-acyltransferase</fullName>
        <ecNumber evidence="4">2.3.1.20</ecNumber>
    </recommendedName>
</protein>
<evidence type="ECO:0000256" key="6">
    <source>
        <dbReference type="ARBA" id="ARBA00022679"/>
    </source>
</evidence>
<gene>
    <name evidence="13" type="ORF">AB0887_00065</name>
</gene>
<evidence type="ECO:0000256" key="5">
    <source>
        <dbReference type="ARBA" id="ARBA00022516"/>
    </source>
</evidence>
<keyword evidence="14" id="KW-1185">Reference proteome</keyword>
<evidence type="ECO:0000256" key="10">
    <source>
        <dbReference type="ARBA" id="ARBA00048109"/>
    </source>
</evidence>
<evidence type="ECO:0000256" key="3">
    <source>
        <dbReference type="ARBA" id="ARBA00009587"/>
    </source>
</evidence>
<comment type="pathway">
    <text evidence="1">Glycerolipid metabolism; triacylglycerol biosynthesis.</text>
</comment>
<keyword evidence="5" id="KW-0444">Lipid biosynthesis</keyword>
<keyword evidence="9" id="KW-0012">Acyltransferase</keyword>
<comment type="similarity">
    <text evidence="3">Belongs to the long-chain O-acyltransferase family.</text>
</comment>
<dbReference type="SUPFAM" id="SSF52777">
    <property type="entry name" value="CoA-dependent acyltransferases"/>
    <property type="match status" value="2"/>
</dbReference>
<evidence type="ECO:0000259" key="11">
    <source>
        <dbReference type="Pfam" id="PF03007"/>
    </source>
</evidence>
<evidence type="ECO:0000256" key="7">
    <source>
        <dbReference type="ARBA" id="ARBA00022798"/>
    </source>
</evidence>
<dbReference type="Pfam" id="PF06974">
    <property type="entry name" value="WS_DGAT_C"/>
    <property type="match status" value="1"/>
</dbReference>
<dbReference type="InterPro" id="IPR045034">
    <property type="entry name" value="O-acyltransferase_WSD1-like"/>
</dbReference>
<dbReference type="Gene3D" id="3.30.559.30">
    <property type="entry name" value="Nonribosomal peptide synthetase, condensation domain"/>
    <property type="match status" value="1"/>
</dbReference>
<evidence type="ECO:0000256" key="2">
    <source>
        <dbReference type="ARBA" id="ARBA00005189"/>
    </source>
</evidence>
<organism evidence="13 14">
    <name type="scientific">Streptomyces huasconensis</name>
    <dbReference type="NCBI Taxonomy" id="1854574"/>
    <lineage>
        <taxon>Bacteria</taxon>
        <taxon>Bacillati</taxon>
        <taxon>Actinomycetota</taxon>
        <taxon>Actinomycetes</taxon>
        <taxon>Kitasatosporales</taxon>
        <taxon>Streptomycetaceae</taxon>
        <taxon>Streptomyces</taxon>
    </lineage>
</organism>
<evidence type="ECO:0000313" key="13">
    <source>
        <dbReference type="EMBL" id="MEW2360358.1"/>
    </source>
</evidence>
<feature type="domain" description="O-acyltransferase WSD1 C-terminal" evidence="12">
    <location>
        <begin position="271"/>
        <end position="406"/>
    </location>
</feature>
<evidence type="ECO:0000256" key="4">
    <source>
        <dbReference type="ARBA" id="ARBA00013244"/>
    </source>
</evidence>
<sequence length="413" mass="45519">MPSPRPSPVDRHLHRTIRTLPHRGGYLGFLALMEGRPPGIEELRDAVADAVARVPAWNYRVCSDSRRVWEPARGQDPRGHVHELPVPEGAVTPEELARAVHDMPFPEHADNWGVWLLTGWAPDRYALACRVHHALQDGRGAMAGICAFMVPDLELPLSVPPDAEPPFRPIGVARWATRTLPSLLRPTARWTPARQEAGTTRTLHVTGCDTERLRELARAAEATVNQVYLAVTAGALRAWTPQDWTGRGKGPLHAFVPVECRPAGHETATLGNHLVALRAELHCGEPDPRRRLDLMRASTDKHSAQAPHQRAALRVLPRVADLTTRCLLLRSRTALLTSNVPLGAGLVINGDPVRQIVCLPPLVFGHPLTVVLTTYEGQATVYFTSDRRDPDPGRLPQLWQTALAELEEAYAPV</sequence>
<keyword evidence="7" id="KW-0319">Glycerol metabolism</keyword>
<accession>A0ABV3LLN4</accession>
<proteinExistence type="inferred from homology"/>
<dbReference type="InterPro" id="IPR004255">
    <property type="entry name" value="O-acyltransferase_WSD1_N"/>
</dbReference>
<keyword evidence="8" id="KW-0443">Lipid metabolism</keyword>
<evidence type="ECO:0000256" key="8">
    <source>
        <dbReference type="ARBA" id="ARBA00023098"/>
    </source>
</evidence>
<dbReference type="RefSeq" id="WP_359777219.1">
    <property type="nucleotide sequence ID" value="NZ_JBEYRR010000003.1"/>
</dbReference>
<dbReference type="EC" id="2.3.1.20" evidence="4"/>
<evidence type="ECO:0000256" key="9">
    <source>
        <dbReference type="ARBA" id="ARBA00023315"/>
    </source>
</evidence>
<keyword evidence="6" id="KW-0808">Transferase</keyword>
<name>A0ABV3LLN4_9ACTN</name>
<dbReference type="Proteomes" id="UP001553843">
    <property type="component" value="Unassembled WGS sequence"/>
</dbReference>
<evidence type="ECO:0000259" key="12">
    <source>
        <dbReference type="Pfam" id="PF06974"/>
    </source>
</evidence>
<comment type="pathway">
    <text evidence="2">Lipid metabolism.</text>
</comment>
<dbReference type="InterPro" id="IPR009721">
    <property type="entry name" value="O-acyltransferase_WSD1_C"/>
</dbReference>
<dbReference type="Pfam" id="PF03007">
    <property type="entry name" value="WS_DGAT_cat"/>
    <property type="match status" value="1"/>
</dbReference>
<reference evidence="13 14" key="1">
    <citation type="submission" date="2024-06" db="EMBL/GenBank/DDBJ databases">
        <title>The Natural Products Discovery Center: Release of the First 8490 Sequenced Strains for Exploring Actinobacteria Biosynthetic Diversity.</title>
        <authorList>
            <person name="Kalkreuter E."/>
            <person name="Kautsar S.A."/>
            <person name="Yang D."/>
            <person name="Bader C.D."/>
            <person name="Teijaro C.N."/>
            <person name="Fluegel L."/>
            <person name="Davis C.M."/>
            <person name="Simpson J.R."/>
            <person name="Lauterbach L."/>
            <person name="Steele A.D."/>
            <person name="Gui C."/>
            <person name="Meng S."/>
            <person name="Li G."/>
            <person name="Viehrig K."/>
            <person name="Ye F."/>
            <person name="Su P."/>
            <person name="Kiefer A.F."/>
            <person name="Nichols A."/>
            <person name="Cepeda A.J."/>
            <person name="Yan W."/>
            <person name="Fan B."/>
            <person name="Jiang Y."/>
            <person name="Adhikari A."/>
            <person name="Zheng C.-J."/>
            <person name="Schuster L."/>
            <person name="Cowan T.M."/>
            <person name="Smanski M.J."/>
            <person name="Chevrette M.G."/>
            <person name="De Carvalho L.P.S."/>
            <person name="Shen B."/>
        </authorList>
    </citation>
    <scope>NUCLEOTIDE SEQUENCE [LARGE SCALE GENOMIC DNA]</scope>
    <source>
        <strain evidence="13 14">NPDC047833</strain>
    </source>
</reference>
<evidence type="ECO:0000256" key="1">
    <source>
        <dbReference type="ARBA" id="ARBA00004771"/>
    </source>
</evidence>
<evidence type="ECO:0000313" key="14">
    <source>
        <dbReference type="Proteomes" id="UP001553843"/>
    </source>
</evidence>
<feature type="domain" description="O-acyltransferase WSD1-like N-terminal" evidence="11">
    <location>
        <begin position="19"/>
        <end position="144"/>
    </location>
</feature>